<proteinExistence type="predicted"/>
<dbReference type="EMBL" id="QMDV01000004">
    <property type="protein sequence ID" value="RAU81844.1"/>
    <property type="molecule type" value="Genomic_DNA"/>
</dbReference>
<dbReference type="RefSeq" id="WP_112306522.1">
    <property type="nucleotide sequence ID" value="NZ_QMDV01000004.1"/>
</dbReference>
<feature type="transmembrane region" description="Helical" evidence="1">
    <location>
        <begin position="84"/>
        <end position="106"/>
    </location>
</feature>
<protein>
    <submittedName>
        <fullName evidence="2">Potassium transporter KefB</fullName>
    </submittedName>
</protein>
<sequence>MEQKNNDQNQTIHPASVGKRMLQGAVIGFILITFFLVGAGEPEPEWPAYWMVKPLLVVPAAGALGGLFFFNMDHLRFQGGWRTVIAYALSLLVFLVVLWLGTVLGLHGTMWD</sequence>
<feature type="transmembrane region" description="Helical" evidence="1">
    <location>
        <begin position="51"/>
        <end position="72"/>
    </location>
</feature>
<name>A0A364RC41_9BACT</name>
<keyword evidence="1" id="KW-0472">Membrane</keyword>
<feature type="transmembrane region" description="Helical" evidence="1">
    <location>
        <begin position="21"/>
        <end position="39"/>
    </location>
</feature>
<reference evidence="2 3" key="2">
    <citation type="submission" date="2018-07" db="EMBL/GenBank/DDBJ databases">
        <title>Pontibacter sp. 2b14 genomic sequence and assembly.</title>
        <authorList>
            <person name="Du Z.-J."/>
        </authorList>
    </citation>
    <scope>NUCLEOTIDE SEQUENCE [LARGE SCALE GENOMIC DNA]</scope>
    <source>
        <strain evidence="2 3">2b14</strain>
    </source>
</reference>
<comment type="caution">
    <text evidence="2">The sequence shown here is derived from an EMBL/GenBank/DDBJ whole genome shotgun (WGS) entry which is preliminary data.</text>
</comment>
<reference evidence="2 3" key="1">
    <citation type="submission" date="2018-06" db="EMBL/GenBank/DDBJ databases">
        <authorList>
            <person name="Liu Z.-W."/>
        </authorList>
    </citation>
    <scope>NUCLEOTIDE SEQUENCE [LARGE SCALE GENOMIC DNA]</scope>
    <source>
        <strain evidence="2 3">2b14</strain>
    </source>
</reference>
<evidence type="ECO:0000313" key="3">
    <source>
        <dbReference type="Proteomes" id="UP000251692"/>
    </source>
</evidence>
<dbReference type="OrthoDB" id="770034at2"/>
<dbReference type="AlphaFoldDB" id="A0A364RC41"/>
<dbReference type="Proteomes" id="UP000251692">
    <property type="component" value="Unassembled WGS sequence"/>
</dbReference>
<evidence type="ECO:0000313" key="2">
    <source>
        <dbReference type="EMBL" id="RAU81844.1"/>
    </source>
</evidence>
<gene>
    <name evidence="2" type="ORF">DP923_14220</name>
</gene>
<keyword evidence="3" id="KW-1185">Reference proteome</keyword>
<keyword evidence="1" id="KW-1133">Transmembrane helix</keyword>
<organism evidence="2 3">
    <name type="scientific">Pontibacter arcticus</name>
    <dbReference type="NCBI Taxonomy" id="2080288"/>
    <lineage>
        <taxon>Bacteria</taxon>
        <taxon>Pseudomonadati</taxon>
        <taxon>Bacteroidota</taxon>
        <taxon>Cytophagia</taxon>
        <taxon>Cytophagales</taxon>
        <taxon>Hymenobacteraceae</taxon>
        <taxon>Pontibacter</taxon>
    </lineage>
</organism>
<evidence type="ECO:0000256" key="1">
    <source>
        <dbReference type="SAM" id="Phobius"/>
    </source>
</evidence>
<keyword evidence="1" id="KW-0812">Transmembrane</keyword>
<accession>A0A364RC41</accession>